<evidence type="ECO:0000313" key="4">
    <source>
        <dbReference type="Proteomes" id="UP000886874"/>
    </source>
</evidence>
<dbReference type="Gene3D" id="1.10.3210.10">
    <property type="entry name" value="Hypothetical protein af1432"/>
    <property type="match status" value="1"/>
</dbReference>
<dbReference type="InterPro" id="IPR006674">
    <property type="entry name" value="HD_domain"/>
</dbReference>
<evidence type="ECO:0000313" key="3">
    <source>
        <dbReference type="EMBL" id="HIQ69482.1"/>
    </source>
</evidence>
<keyword evidence="1" id="KW-0378">Hydrolase</keyword>
<dbReference type="CDD" id="cd00077">
    <property type="entry name" value="HDc"/>
    <property type="match status" value="1"/>
</dbReference>
<proteinExistence type="predicted"/>
<dbReference type="GO" id="GO:0031125">
    <property type="term" value="P:rRNA 3'-end processing"/>
    <property type="evidence" value="ECO:0007669"/>
    <property type="project" value="TreeGrafter"/>
</dbReference>
<dbReference type="InterPro" id="IPR050798">
    <property type="entry name" value="YhaM_exoribonuc/phosphodiest"/>
</dbReference>
<evidence type="ECO:0000259" key="2">
    <source>
        <dbReference type="Pfam" id="PF01966"/>
    </source>
</evidence>
<dbReference type="PANTHER" id="PTHR37294:SF1">
    <property type="entry name" value="3'-5' EXORIBONUCLEASE YHAM"/>
    <property type="match status" value="1"/>
</dbReference>
<reference evidence="3" key="2">
    <citation type="journal article" date="2021" name="PeerJ">
        <title>Extensive microbial diversity within the chicken gut microbiome revealed by metagenomics and culture.</title>
        <authorList>
            <person name="Gilroy R."/>
            <person name="Ravi A."/>
            <person name="Getino M."/>
            <person name="Pursley I."/>
            <person name="Horton D.L."/>
            <person name="Alikhan N.F."/>
            <person name="Baker D."/>
            <person name="Gharbi K."/>
            <person name="Hall N."/>
            <person name="Watson M."/>
            <person name="Adriaenssens E.M."/>
            <person name="Foster-Nyarko E."/>
            <person name="Jarju S."/>
            <person name="Secka A."/>
            <person name="Antonio M."/>
            <person name="Oren A."/>
            <person name="Chaudhuri R.R."/>
            <person name="La Ragione R."/>
            <person name="Hildebrand F."/>
            <person name="Pallen M.J."/>
        </authorList>
    </citation>
    <scope>NUCLEOTIDE SEQUENCE</scope>
    <source>
        <strain evidence="3">ChiSjej2B20-13462</strain>
    </source>
</reference>
<evidence type="ECO:0000256" key="1">
    <source>
        <dbReference type="ARBA" id="ARBA00022801"/>
    </source>
</evidence>
<dbReference type="EMBL" id="DVFN01000060">
    <property type="protein sequence ID" value="HIQ69482.1"/>
    <property type="molecule type" value="Genomic_DNA"/>
</dbReference>
<protein>
    <submittedName>
        <fullName evidence="3">HD domain-containing protein</fullName>
    </submittedName>
</protein>
<dbReference type="PANTHER" id="PTHR37294">
    <property type="entry name" value="3'-5' EXORIBONUCLEASE YHAM"/>
    <property type="match status" value="1"/>
</dbReference>
<organism evidence="3 4">
    <name type="scientific">Candidatus Avoscillospira stercorigallinarum</name>
    <dbReference type="NCBI Taxonomy" id="2840708"/>
    <lineage>
        <taxon>Bacteria</taxon>
        <taxon>Bacillati</taxon>
        <taxon>Bacillota</taxon>
        <taxon>Clostridia</taxon>
        <taxon>Eubacteriales</taxon>
        <taxon>Oscillospiraceae</taxon>
        <taxon>Oscillospiraceae incertae sedis</taxon>
        <taxon>Candidatus Avoscillospira</taxon>
    </lineage>
</organism>
<gene>
    <name evidence="3" type="ORF">IAA67_04030</name>
</gene>
<reference evidence="3" key="1">
    <citation type="submission" date="2020-10" db="EMBL/GenBank/DDBJ databases">
        <authorList>
            <person name="Gilroy R."/>
        </authorList>
    </citation>
    <scope>NUCLEOTIDE SEQUENCE</scope>
    <source>
        <strain evidence="3">ChiSjej2B20-13462</strain>
    </source>
</reference>
<sequence>MKLIDLKPGDSFTGYYLMRNIIPKRTKTNKPYLSMALTDVSASVESMVWDYGGPIGPADEGKVAWVQGVMKEYRGTLQITVEVLRPAEQQEYFPIIDTLVPTAPLDRSAAYARVEALVATLEDDDFRRVAEKFLQRHGAEFCRYPAAKTVHHGFVGGLLMHTADMLELADFLAGKYRTVINRDLLLTGTLLHDIAKLREFVLSDLGVVMEYSTAGQLLGHLVMGAQEAAEVCKELGVPEEKSMLLQHLLLSHHGQPEFGAAVVPQCAEAELLASIDHIDSRMEIYRETLEKLQPGQFSQRVFALDRRIYRPNLGAAEDLT</sequence>
<dbReference type="AlphaFoldDB" id="A0A9D0Z5B4"/>
<dbReference type="Proteomes" id="UP000886874">
    <property type="component" value="Unassembled WGS sequence"/>
</dbReference>
<dbReference type="Pfam" id="PF01966">
    <property type="entry name" value="HD"/>
    <property type="match status" value="1"/>
</dbReference>
<name>A0A9D0Z5B4_9FIRM</name>
<feature type="domain" description="HD" evidence="2">
    <location>
        <begin position="160"/>
        <end position="279"/>
    </location>
</feature>
<dbReference type="InterPro" id="IPR003607">
    <property type="entry name" value="HD/PDEase_dom"/>
</dbReference>
<dbReference type="GO" id="GO:0016787">
    <property type="term" value="F:hydrolase activity"/>
    <property type="evidence" value="ECO:0007669"/>
    <property type="project" value="UniProtKB-KW"/>
</dbReference>
<comment type="caution">
    <text evidence="3">The sequence shown here is derived from an EMBL/GenBank/DDBJ whole genome shotgun (WGS) entry which is preliminary data.</text>
</comment>
<accession>A0A9D0Z5B4</accession>
<dbReference type="SUPFAM" id="SSF109604">
    <property type="entry name" value="HD-domain/PDEase-like"/>
    <property type="match status" value="1"/>
</dbReference>